<accession>A0ABV0L6M1</accession>
<organism evidence="1 2">
    <name type="scientific">Amycolatopsis melonis</name>
    <dbReference type="NCBI Taxonomy" id="3156488"/>
    <lineage>
        <taxon>Bacteria</taxon>
        <taxon>Bacillati</taxon>
        <taxon>Actinomycetota</taxon>
        <taxon>Actinomycetes</taxon>
        <taxon>Pseudonocardiales</taxon>
        <taxon>Pseudonocardiaceae</taxon>
        <taxon>Amycolatopsis</taxon>
    </lineage>
</organism>
<reference evidence="1 2" key="1">
    <citation type="submission" date="2024-05" db="EMBL/GenBank/DDBJ databases">
        <authorList>
            <person name="Zhao H."/>
            <person name="Xu Y."/>
            <person name="Lin S."/>
            <person name="Spain J.C."/>
            <person name="Zhou N.-Y."/>
        </authorList>
    </citation>
    <scope>NUCLEOTIDE SEQUENCE [LARGE SCALE GENOMIC DNA]</scope>
    <source>
        <strain evidence="1 2">NEAU-NG30</strain>
    </source>
</reference>
<keyword evidence="2" id="KW-1185">Reference proteome</keyword>
<evidence type="ECO:0000313" key="2">
    <source>
        <dbReference type="Proteomes" id="UP001440984"/>
    </source>
</evidence>
<proteinExistence type="predicted"/>
<dbReference type="EMBL" id="JBDZYD010000001">
    <property type="protein sequence ID" value="MEQ0557960.1"/>
    <property type="molecule type" value="Genomic_DNA"/>
</dbReference>
<comment type="caution">
    <text evidence="1">The sequence shown here is derived from an EMBL/GenBank/DDBJ whole genome shotgun (WGS) entry which is preliminary data.</text>
</comment>
<evidence type="ECO:0000313" key="1">
    <source>
        <dbReference type="EMBL" id="MEQ0557960.1"/>
    </source>
</evidence>
<sequence>MTTAQTDQQLAVHEFLTARGWHLDGPADPATSRLADDPNTAWRYPATFGGRQVNKVAEATPVPLHGYFTFDAHGNEVFALVPAGNDPGNGCPEHDTREQVIPFTRAGTVDFAGMVPTLDTFEARARDLDPRVLIECLYFGPCKG</sequence>
<dbReference type="RefSeq" id="WP_348947290.1">
    <property type="nucleotide sequence ID" value="NZ_JBDZYD010000001.1"/>
</dbReference>
<name>A0ABV0L6M1_9PSEU</name>
<protein>
    <submittedName>
        <fullName evidence="1">Uncharacterized protein</fullName>
    </submittedName>
</protein>
<dbReference type="Proteomes" id="UP001440984">
    <property type="component" value="Unassembled WGS sequence"/>
</dbReference>
<gene>
    <name evidence="1" type="ORF">ABJI51_02670</name>
</gene>